<reference evidence="2" key="1">
    <citation type="submission" date="2020-02" db="EMBL/GenBank/DDBJ databases">
        <authorList>
            <person name="Meier V. D."/>
        </authorList>
    </citation>
    <scope>NUCLEOTIDE SEQUENCE</scope>
    <source>
        <strain evidence="2">AVDCRST_MAG66</strain>
    </source>
</reference>
<organism evidence="2">
    <name type="scientific">uncultured Pseudonocardia sp</name>
    <dbReference type="NCBI Taxonomy" id="211455"/>
    <lineage>
        <taxon>Bacteria</taxon>
        <taxon>Bacillati</taxon>
        <taxon>Actinomycetota</taxon>
        <taxon>Actinomycetes</taxon>
        <taxon>Pseudonocardiales</taxon>
        <taxon>Pseudonocardiaceae</taxon>
        <taxon>Pseudonocardia</taxon>
        <taxon>environmental samples</taxon>
    </lineage>
</organism>
<dbReference type="AlphaFoldDB" id="A0A6J4P3N6"/>
<name>A0A6J4P3N6_9PSEU</name>
<protein>
    <submittedName>
        <fullName evidence="2">Uncharacterized protein</fullName>
    </submittedName>
</protein>
<feature type="region of interest" description="Disordered" evidence="1">
    <location>
        <begin position="1"/>
        <end position="54"/>
    </location>
</feature>
<dbReference type="EMBL" id="CADCUS010000251">
    <property type="protein sequence ID" value="CAA9405374.1"/>
    <property type="molecule type" value="Genomic_DNA"/>
</dbReference>
<accession>A0A6J4P3N6</accession>
<proteinExistence type="predicted"/>
<gene>
    <name evidence="2" type="ORF">AVDCRST_MAG66-1689</name>
</gene>
<feature type="non-terminal residue" evidence="2">
    <location>
        <position position="1"/>
    </location>
</feature>
<evidence type="ECO:0000313" key="2">
    <source>
        <dbReference type="EMBL" id="CAA9405374.1"/>
    </source>
</evidence>
<feature type="non-terminal residue" evidence="2">
    <location>
        <position position="54"/>
    </location>
</feature>
<evidence type="ECO:0000256" key="1">
    <source>
        <dbReference type="SAM" id="MobiDB-lite"/>
    </source>
</evidence>
<sequence length="54" mass="5794">CPPTRTAPKSAPVTDHRSWLPRATSSPPRSAWPGPPTSPPRYATTPATPSDHLH</sequence>